<protein>
    <submittedName>
        <fullName evidence="1">Uncharacterized protein</fullName>
    </submittedName>
</protein>
<gene>
    <name evidence="1" type="ORF">J4G43_037985</name>
</gene>
<proteinExistence type="predicted"/>
<dbReference type="EMBL" id="CP086136">
    <property type="protein sequence ID" value="UEM10405.1"/>
    <property type="molecule type" value="Genomic_DNA"/>
</dbReference>
<dbReference type="RefSeq" id="WP_225005346.1">
    <property type="nucleotide sequence ID" value="NZ_CP086136.1"/>
</dbReference>
<dbReference type="KEGG" id="bban:J4G43_037985"/>
<organism evidence="1 2">
    <name type="scientific">Bradyrhizobium barranii subsp. barranii</name>
    <dbReference type="NCBI Taxonomy" id="2823807"/>
    <lineage>
        <taxon>Bacteria</taxon>
        <taxon>Pseudomonadati</taxon>
        <taxon>Pseudomonadota</taxon>
        <taxon>Alphaproteobacteria</taxon>
        <taxon>Hyphomicrobiales</taxon>
        <taxon>Nitrobacteraceae</taxon>
        <taxon>Bradyrhizobium</taxon>
        <taxon>Bradyrhizobium barranii</taxon>
    </lineage>
</organism>
<evidence type="ECO:0000313" key="1">
    <source>
        <dbReference type="EMBL" id="UEM10405.1"/>
    </source>
</evidence>
<dbReference type="AlphaFoldDB" id="A0A9X9XRW1"/>
<name>A0A9X9XRW1_9BRAD</name>
<dbReference type="Proteomes" id="UP000664702">
    <property type="component" value="Chromosome"/>
</dbReference>
<sequence length="93" mass="10211">MMRPVGRFGYIACSEDSIRPANSGRRSWMSAALSLALAVAVPAFASPASAEKLTIWSGWPDLAPFYKRVGDQLKSKYPDLEISVEAIALREHE</sequence>
<accession>A0A9X9XRW1</accession>
<reference evidence="1 2" key="1">
    <citation type="journal article" date="2022" name="Int. J. Syst. Evol. Microbiol.">
        <title>Strains of Bradyrhizobium barranii sp. nov. associated with legumes native to Canada are symbionts of soybeans and belong to different subspecies (subsp. barranii subsp. nov. and subsp. apii subsp. nov.) and symbiovars (sv. glycinearum and sv. septentrionale).</title>
        <authorList>
            <person name="Bromfield E.S.P."/>
            <person name="Cloutier S."/>
            <person name="Wasai-Hara S."/>
            <person name="Minamisawa K."/>
        </authorList>
    </citation>
    <scope>NUCLEOTIDE SEQUENCE [LARGE SCALE GENOMIC DNA]</scope>
    <source>
        <strain evidence="1 2">144S4</strain>
    </source>
</reference>
<evidence type="ECO:0000313" key="2">
    <source>
        <dbReference type="Proteomes" id="UP000664702"/>
    </source>
</evidence>